<dbReference type="InterPro" id="IPR002641">
    <property type="entry name" value="PNPLA_dom"/>
</dbReference>
<protein>
    <recommendedName>
        <fullName evidence="2">PNPLA domain-containing protein</fullName>
    </recommendedName>
</protein>
<feature type="transmembrane region" description="Helical" evidence="1">
    <location>
        <begin position="261"/>
        <end position="283"/>
    </location>
</feature>
<feature type="transmembrane region" description="Helical" evidence="1">
    <location>
        <begin position="138"/>
        <end position="161"/>
    </location>
</feature>
<feature type="transmembrane region" description="Helical" evidence="1">
    <location>
        <begin position="236"/>
        <end position="255"/>
    </location>
</feature>
<name>I5C9L2_9BACT</name>
<keyword evidence="1" id="KW-0812">Transmembrane</keyword>
<evidence type="ECO:0000259" key="2">
    <source>
        <dbReference type="Pfam" id="PF01734"/>
    </source>
</evidence>
<comment type="caution">
    <text evidence="3">The sequence shown here is derived from an EMBL/GenBank/DDBJ whole genome shotgun (WGS) entry which is preliminary data.</text>
</comment>
<keyword evidence="1" id="KW-1133">Transmembrane helix</keyword>
<proteinExistence type="predicted"/>
<dbReference type="RefSeq" id="WP_009053516.1">
    <property type="nucleotide sequence ID" value="NZ_AJYA01000005.1"/>
</dbReference>
<sequence length="780" mass="89285">MPRPRLRYAFPIQLLLLHLRKNLLLLALWLLLFLIIFERFGGILGIPFLFLDPEYLNAVSFQSFFILGIALALFTMGFHMTTYILDGAKFKFLAVIERPFLQFCVNNGLIPLIFYLLYCVQFIRFQYQNLPESPLTPWVHFLGFGLGSLLTFILFFVYFGFTNKHFFILFADEVERRLKKTKIPRANILRQYKDRKRERYRVTHFLSWGWRWEPVRSDLRDFESGKLLRVFDQNHLNLVLIQVGLFTLLFLLGFLREVPLLQIPAAASGLLMLTVLMMAVGALSFWLREWTTLAVVGILLLFNFASKTQWLNRPHEAFGLDYGLPPKVYNLAAIAEASQEADLRADREDTEQILNRWRAQYPADSPPPLLIVTTSGGGQRAALWTFHLLQQLETLAPGQFMANTRLITGASGGLVGAAYFKALYQAHLEDPLAFPLLETRYREKIAADNLNPIIFTLLVNDILIRRQHFEYGGKRYLKDRGFAFEQQLNKNTEGLLDVPLHHFREGELRAELPLLPINPLITNDGRKLIISSSPMGYLGASSAVLAGSGVSEKVQGVSFTRFFADYGAEELRFSSALRMAATFPYVTPNIQLPTLPRMETMDAGLSDNFGIQDALRFVATFQDWIEANTSGVVLLTIRDSEKVEEIEETVSRGLLQKFFTPLRGVLVNWDNVQTLHNEALLNYMREQMPFPIERVPFEYAASSYLKDRNPSGTYSADELEVQRASLNWRLTSREKLSIINNLNRPENQQSLSRFKAIMAAWPAPDPEAGAIRLTQLRQEE</sequence>
<dbReference type="GO" id="GO:0006629">
    <property type="term" value="P:lipid metabolic process"/>
    <property type="evidence" value="ECO:0007669"/>
    <property type="project" value="InterPro"/>
</dbReference>
<reference evidence="3 4" key="1">
    <citation type="submission" date="2012-05" db="EMBL/GenBank/DDBJ databases">
        <title>Genome sequence of Nitritalea halalkaliphila LW7.</title>
        <authorList>
            <person name="Jangir P.K."/>
            <person name="Singh A."/>
            <person name="Shivaji S."/>
            <person name="Sharma R."/>
        </authorList>
    </citation>
    <scope>NUCLEOTIDE SEQUENCE [LARGE SCALE GENOMIC DNA]</scope>
    <source>
        <strain evidence="3 4">LW7</strain>
    </source>
</reference>
<feature type="transmembrane region" description="Helical" evidence="1">
    <location>
        <begin position="99"/>
        <end position="118"/>
    </location>
</feature>
<feature type="transmembrane region" description="Helical" evidence="1">
    <location>
        <begin position="290"/>
        <end position="306"/>
    </location>
</feature>
<keyword evidence="4" id="KW-1185">Reference proteome</keyword>
<gene>
    <name evidence="3" type="ORF">A3SI_03243</name>
</gene>
<dbReference type="Proteomes" id="UP000005551">
    <property type="component" value="Unassembled WGS sequence"/>
</dbReference>
<dbReference type="Pfam" id="PF01734">
    <property type="entry name" value="Patatin"/>
    <property type="match status" value="1"/>
</dbReference>
<evidence type="ECO:0000313" key="4">
    <source>
        <dbReference type="Proteomes" id="UP000005551"/>
    </source>
</evidence>
<keyword evidence="1" id="KW-0472">Membrane</keyword>
<feature type="transmembrane region" description="Helical" evidence="1">
    <location>
        <begin position="55"/>
        <end position="78"/>
    </location>
</feature>
<dbReference type="STRING" id="1189621.A3SI_03243"/>
<accession>I5C9L2</accession>
<dbReference type="EMBL" id="AJYA01000005">
    <property type="protein sequence ID" value="EIM78514.1"/>
    <property type="molecule type" value="Genomic_DNA"/>
</dbReference>
<dbReference type="PATRIC" id="fig|1189621.3.peg.678"/>
<evidence type="ECO:0000256" key="1">
    <source>
        <dbReference type="SAM" id="Phobius"/>
    </source>
</evidence>
<organism evidence="3 4">
    <name type="scientific">Nitritalea halalkaliphila LW7</name>
    <dbReference type="NCBI Taxonomy" id="1189621"/>
    <lineage>
        <taxon>Bacteria</taxon>
        <taxon>Pseudomonadati</taxon>
        <taxon>Bacteroidota</taxon>
        <taxon>Cytophagia</taxon>
        <taxon>Cytophagales</taxon>
        <taxon>Cyclobacteriaceae</taxon>
        <taxon>Nitritalea</taxon>
    </lineage>
</organism>
<feature type="domain" description="PNPLA" evidence="2">
    <location>
        <begin position="375"/>
        <end position="615"/>
    </location>
</feature>
<evidence type="ECO:0000313" key="3">
    <source>
        <dbReference type="EMBL" id="EIM78514.1"/>
    </source>
</evidence>
<dbReference type="AlphaFoldDB" id="I5C9L2"/>